<dbReference type="AlphaFoldDB" id="A1JRV2"/>
<dbReference type="HOGENOM" id="CLU_2830381_0_0_6"/>
<organism evidence="1 2">
    <name type="scientific">Yersinia enterocolitica serotype O:8 / biotype 1B (strain NCTC 13174 / 8081)</name>
    <dbReference type="NCBI Taxonomy" id="393305"/>
    <lineage>
        <taxon>Bacteria</taxon>
        <taxon>Pseudomonadati</taxon>
        <taxon>Pseudomonadota</taxon>
        <taxon>Gammaproteobacteria</taxon>
        <taxon>Enterobacterales</taxon>
        <taxon>Yersiniaceae</taxon>
        <taxon>Yersinia</taxon>
    </lineage>
</organism>
<gene>
    <name evidence="1" type="ordered locus">YE3864</name>
</gene>
<proteinExistence type="predicted"/>
<dbReference type="OrthoDB" id="6479014at2"/>
<sequence length="66" mass="7477">MRPYTQAATSSGATLLRHGGTARSKRVIRGLGVIDGSCRNLLPPFFFSQVHMKSCLRKRRSNRWLM</sequence>
<evidence type="ECO:0000313" key="1">
    <source>
        <dbReference type="EMBL" id="CAL13886.1"/>
    </source>
</evidence>
<dbReference type="EMBL" id="AM286415">
    <property type="protein sequence ID" value="CAL13886.1"/>
    <property type="molecule type" value="Genomic_DNA"/>
</dbReference>
<evidence type="ECO:0000313" key="2">
    <source>
        <dbReference type="Proteomes" id="UP000000642"/>
    </source>
</evidence>
<dbReference type="Proteomes" id="UP000000642">
    <property type="component" value="Chromosome"/>
</dbReference>
<dbReference type="KEGG" id="yen:YE3864"/>
<name>A1JRV2_YERE8</name>
<protein>
    <submittedName>
        <fullName evidence="1">Uncharacterized protein</fullName>
    </submittedName>
</protein>
<accession>A1JRV2</accession>
<reference evidence="1 2" key="1">
    <citation type="journal article" date="2006" name="PLoS Genet.">
        <title>The complete genome sequence and comparative genome analysis of the high pathogenicity Yersinia enterocolitica strain 8081.</title>
        <authorList>
            <person name="Thomson N.R."/>
            <person name="Howard S."/>
            <person name="Wren B.W."/>
            <person name="Holden M.T.G."/>
            <person name="Crossman L."/>
            <person name="Challis G.L."/>
            <person name="Churcher C."/>
            <person name="Mungall K."/>
            <person name="Brooks K."/>
            <person name="Chillingworth T."/>
            <person name="Feltwell T."/>
            <person name="Abdellah Z."/>
            <person name="Hauser H."/>
            <person name="Jagels K."/>
            <person name="Maddison M."/>
            <person name="Moule S."/>
            <person name="Sanders M."/>
            <person name="Whitehead S."/>
            <person name="Quail M.A."/>
            <person name="Dougan G."/>
            <person name="Parkhill J."/>
            <person name="Prentice M.B."/>
        </authorList>
    </citation>
    <scope>NUCLEOTIDE SEQUENCE [LARGE SCALE GENOMIC DNA]</scope>
    <source>
        <strain evidence="2">NCTC 13174 / 8081</strain>
    </source>
</reference>